<dbReference type="InterPro" id="IPR029058">
    <property type="entry name" value="AB_hydrolase_fold"/>
</dbReference>
<dbReference type="Proteomes" id="UP000623608">
    <property type="component" value="Unassembled WGS sequence"/>
</dbReference>
<comment type="caution">
    <text evidence="2">The sequence shown here is derived from an EMBL/GenBank/DDBJ whole genome shotgun (WGS) entry which is preliminary data.</text>
</comment>
<name>A0A919TVN8_9ACTN</name>
<gene>
    <name evidence="2" type="ORF">Ate02nite_48620</name>
</gene>
<dbReference type="AlphaFoldDB" id="A0A919TVN8"/>
<evidence type="ECO:0000313" key="2">
    <source>
        <dbReference type="EMBL" id="GIF22132.1"/>
    </source>
</evidence>
<reference evidence="2" key="1">
    <citation type="submission" date="2021-01" db="EMBL/GenBank/DDBJ databases">
        <title>Whole genome shotgun sequence of Actinoplanes tereljensis NBRC 105297.</title>
        <authorList>
            <person name="Komaki H."/>
            <person name="Tamura T."/>
        </authorList>
    </citation>
    <scope>NUCLEOTIDE SEQUENCE</scope>
    <source>
        <strain evidence="2">NBRC 105297</strain>
    </source>
</reference>
<protein>
    <recommendedName>
        <fullName evidence="1">AB hydrolase-1 domain-containing protein</fullName>
    </recommendedName>
</protein>
<dbReference type="EMBL" id="BOMY01000033">
    <property type="protein sequence ID" value="GIF22132.1"/>
    <property type="molecule type" value="Genomic_DNA"/>
</dbReference>
<organism evidence="2 3">
    <name type="scientific">Paractinoplanes tereljensis</name>
    <dbReference type="NCBI Taxonomy" id="571912"/>
    <lineage>
        <taxon>Bacteria</taxon>
        <taxon>Bacillati</taxon>
        <taxon>Actinomycetota</taxon>
        <taxon>Actinomycetes</taxon>
        <taxon>Micromonosporales</taxon>
        <taxon>Micromonosporaceae</taxon>
        <taxon>Paractinoplanes</taxon>
    </lineage>
</organism>
<sequence>MAAVLDELGLRGVAIAGHSSGGWAGIALAEQRPDLVGSLTLISAGPGLDAVRRPPLLLRALMAPPLGPLVWPLRTDAMMQRGINSMCARPVTIPGDVLDEMRGLSYRRMREFIRQNTKYLAERSAPERLAVLDVPVLVIFGAADPRYEPSLAHRYVEVAGARLELLPDVGHVPIFEAPEQTAKLLLGFVAQRT</sequence>
<accession>A0A919TVN8</accession>
<dbReference type="PANTHER" id="PTHR43689">
    <property type="entry name" value="HYDROLASE"/>
    <property type="match status" value="1"/>
</dbReference>
<evidence type="ECO:0000313" key="3">
    <source>
        <dbReference type="Proteomes" id="UP000623608"/>
    </source>
</evidence>
<dbReference type="Gene3D" id="3.40.50.1820">
    <property type="entry name" value="alpha/beta hydrolase"/>
    <property type="match status" value="1"/>
</dbReference>
<dbReference type="InterPro" id="IPR000073">
    <property type="entry name" value="AB_hydrolase_1"/>
</dbReference>
<dbReference type="SUPFAM" id="SSF53474">
    <property type="entry name" value="alpha/beta-Hydrolases"/>
    <property type="match status" value="1"/>
</dbReference>
<dbReference type="Pfam" id="PF12697">
    <property type="entry name" value="Abhydrolase_6"/>
    <property type="match status" value="1"/>
</dbReference>
<feature type="domain" description="AB hydrolase-1" evidence="1">
    <location>
        <begin position="2"/>
        <end position="183"/>
    </location>
</feature>
<evidence type="ECO:0000259" key="1">
    <source>
        <dbReference type="Pfam" id="PF12697"/>
    </source>
</evidence>
<dbReference type="PANTHER" id="PTHR43689:SF8">
    <property type="entry name" value="ALPHA_BETA-HYDROLASES SUPERFAMILY PROTEIN"/>
    <property type="match status" value="1"/>
</dbReference>
<keyword evidence="3" id="KW-1185">Reference proteome</keyword>
<proteinExistence type="predicted"/>
<dbReference type="GO" id="GO:0003824">
    <property type="term" value="F:catalytic activity"/>
    <property type="evidence" value="ECO:0007669"/>
    <property type="project" value="UniProtKB-ARBA"/>
</dbReference>